<gene>
    <name evidence="1" type="ORF">BK658_00135</name>
</gene>
<proteinExistence type="predicted"/>
<organism evidence="1 2">
    <name type="scientific">Pseudomonas brassicacearum</name>
    <dbReference type="NCBI Taxonomy" id="930166"/>
    <lineage>
        <taxon>Bacteria</taxon>
        <taxon>Pseudomonadati</taxon>
        <taxon>Pseudomonadota</taxon>
        <taxon>Gammaproteobacteria</taxon>
        <taxon>Pseudomonadales</taxon>
        <taxon>Pseudomonadaceae</taxon>
        <taxon>Pseudomonas</taxon>
    </lineage>
</organism>
<sequence length="128" mass="15077">MFSTLDSQPQEWLQHDPELLHTLCVCCFRDPVSAREWVHRLVPRDKNGQLLKWSAKGRTTRNLDRRTQFAERVSALYDQMDFSVHCISSTEAQISQFAQAFFLHYNQSITQELDSKDRNCLVFKINQQ</sequence>
<dbReference type="Proteomes" id="UP000284684">
    <property type="component" value="Unassembled WGS sequence"/>
</dbReference>
<accession>A0A423H1Y2</accession>
<evidence type="ECO:0000313" key="2">
    <source>
        <dbReference type="Proteomes" id="UP000284684"/>
    </source>
</evidence>
<dbReference type="AlphaFoldDB" id="A0A423H1Y2"/>
<name>A0A423H1Y2_9PSED</name>
<evidence type="ECO:0000313" key="1">
    <source>
        <dbReference type="EMBL" id="RON06234.1"/>
    </source>
</evidence>
<comment type="caution">
    <text evidence="1">The sequence shown here is derived from an EMBL/GenBank/DDBJ whole genome shotgun (WGS) entry which is preliminary data.</text>
</comment>
<dbReference type="EMBL" id="MOBI01000001">
    <property type="protein sequence ID" value="RON06234.1"/>
    <property type="molecule type" value="Genomic_DNA"/>
</dbReference>
<reference evidence="1 2" key="1">
    <citation type="submission" date="2016-10" db="EMBL/GenBank/DDBJ databases">
        <title>Comparative genome analysis of multiple Pseudomonas spp. focuses on biocontrol and plant growth promoting traits.</title>
        <authorList>
            <person name="Tao X.-Y."/>
            <person name="Taylor C.G."/>
        </authorList>
    </citation>
    <scope>NUCLEOTIDE SEQUENCE [LARGE SCALE GENOMIC DNA]</scope>
    <source>
        <strain evidence="1 2">37D10</strain>
    </source>
</reference>
<protein>
    <submittedName>
        <fullName evidence="1">Uncharacterized protein</fullName>
    </submittedName>
</protein>